<organism evidence="2 3">
    <name type="scientific">Glossina pallidipes</name>
    <name type="common">Tsetse fly</name>
    <dbReference type="NCBI Taxonomy" id="7398"/>
    <lineage>
        <taxon>Eukaryota</taxon>
        <taxon>Metazoa</taxon>
        <taxon>Ecdysozoa</taxon>
        <taxon>Arthropoda</taxon>
        <taxon>Hexapoda</taxon>
        <taxon>Insecta</taxon>
        <taxon>Pterygota</taxon>
        <taxon>Neoptera</taxon>
        <taxon>Endopterygota</taxon>
        <taxon>Diptera</taxon>
        <taxon>Brachycera</taxon>
        <taxon>Muscomorpha</taxon>
        <taxon>Hippoboscoidea</taxon>
        <taxon>Glossinidae</taxon>
        <taxon>Glossina</taxon>
    </lineage>
</organism>
<keyword evidence="1" id="KW-0812">Transmembrane</keyword>
<dbReference type="Proteomes" id="UP000092445">
    <property type="component" value="Unassembled WGS sequence"/>
</dbReference>
<evidence type="ECO:0000256" key="1">
    <source>
        <dbReference type="SAM" id="Phobius"/>
    </source>
</evidence>
<protein>
    <submittedName>
        <fullName evidence="2">Uncharacterized protein</fullName>
    </submittedName>
</protein>
<keyword evidence="3" id="KW-1185">Reference proteome</keyword>
<proteinExistence type="predicted"/>
<keyword evidence="1" id="KW-1133">Transmembrane helix</keyword>
<keyword evidence="1" id="KW-0472">Membrane</keyword>
<feature type="transmembrane region" description="Helical" evidence="1">
    <location>
        <begin position="24"/>
        <end position="48"/>
    </location>
</feature>
<dbReference type="EnsemblMetazoa" id="GPAI016049-RA">
    <property type="protein sequence ID" value="GPAI016049-PA"/>
    <property type="gene ID" value="GPAI016049"/>
</dbReference>
<dbReference type="VEuPathDB" id="VectorBase:GPAI016049"/>
<sequence>MCPCDAIFALQNMYFAVSWPFYDFPFFVCVLVDLVSVLAVAAITRLFCGDSTIFVSTIYEIHCEKYVCFYASALLDKLNRSVYLLEDNVLVFLRPFVFAPLLTCNHKGQQAKLSFRKVRLRWSMSLVLLSKRSSSMVYNRKTLLTMMARLWKALYLLNVANEDISHSIHF</sequence>
<reference evidence="2" key="2">
    <citation type="submission" date="2020-05" db="UniProtKB">
        <authorList>
            <consortium name="EnsemblMetazoa"/>
        </authorList>
    </citation>
    <scope>IDENTIFICATION</scope>
    <source>
        <strain evidence="2">IAEA</strain>
    </source>
</reference>
<reference evidence="3" key="1">
    <citation type="submission" date="2014-03" db="EMBL/GenBank/DDBJ databases">
        <authorList>
            <person name="Aksoy S."/>
            <person name="Warren W."/>
            <person name="Wilson R.K."/>
        </authorList>
    </citation>
    <scope>NUCLEOTIDE SEQUENCE [LARGE SCALE GENOMIC DNA]</scope>
    <source>
        <strain evidence="3">IAEA</strain>
    </source>
</reference>
<name>A0A1A9ZIT7_GLOPL</name>
<accession>A0A1A9ZIT7</accession>
<dbReference type="AlphaFoldDB" id="A0A1A9ZIT7"/>
<evidence type="ECO:0000313" key="3">
    <source>
        <dbReference type="Proteomes" id="UP000092445"/>
    </source>
</evidence>
<evidence type="ECO:0000313" key="2">
    <source>
        <dbReference type="EnsemblMetazoa" id="GPAI016049-PA"/>
    </source>
</evidence>